<reference evidence="1 2" key="1">
    <citation type="submission" date="2020-02" db="EMBL/GenBank/DDBJ databases">
        <title>Genome sequences of Thiorhodococcus mannitoliphagus and Thiorhodococcus minor, purple sulfur photosynthetic bacteria in the gammaproteobacterial family, Chromatiaceae.</title>
        <authorList>
            <person name="Aviles F.A."/>
            <person name="Meyer T.E."/>
            <person name="Kyndt J.A."/>
        </authorList>
    </citation>
    <scope>NUCLEOTIDE SEQUENCE [LARGE SCALE GENOMIC DNA]</scope>
    <source>
        <strain evidence="1 2">DSM 11518</strain>
    </source>
</reference>
<evidence type="ECO:0000313" key="1">
    <source>
        <dbReference type="EMBL" id="NEV65385.1"/>
    </source>
</evidence>
<proteinExistence type="predicted"/>
<comment type="caution">
    <text evidence="1">The sequence shown here is derived from an EMBL/GenBank/DDBJ whole genome shotgun (WGS) entry which is preliminary data.</text>
</comment>
<dbReference type="Proteomes" id="UP000483379">
    <property type="component" value="Unassembled WGS sequence"/>
</dbReference>
<keyword evidence="2" id="KW-1185">Reference proteome</keyword>
<protein>
    <submittedName>
        <fullName evidence="1">DUF4258 domain-containing protein</fullName>
    </submittedName>
</protein>
<sequence length="88" mass="9841">MRECVRTNHYVVTVHAAEEMDDDSLTIFDVERLILAGELVERQKDKDPPETKVLIRGPTLDGDNAFAVVKLGPTGKLVIVTVFRDIYG</sequence>
<dbReference type="EMBL" id="JAAIJQ010000261">
    <property type="protein sequence ID" value="NEV65385.1"/>
    <property type="molecule type" value="Genomic_DNA"/>
</dbReference>
<gene>
    <name evidence="1" type="ORF">G3446_26810</name>
</gene>
<organism evidence="1 2">
    <name type="scientific">Thiorhodococcus minor</name>
    <dbReference type="NCBI Taxonomy" id="57489"/>
    <lineage>
        <taxon>Bacteria</taxon>
        <taxon>Pseudomonadati</taxon>
        <taxon>Pseudomonadota</taxon>
        <taxon>Gammaproteobacteria</taxon>
        <taxon>Chromatiales</taxon>
        <taxon>Chromatiaceae</taxon>
        <taxon>Thiorhodococcus</taxon>
    </lineage>
</organism>
<evidence type="ECO:0000313" key="2">
    <source>
        <dbReference type="Proteomes" id="UP000483379"/>
    </source>
</evidence>
<accession>A0A6M0K9X7</accession>
<dbReference type="InterPro" id="IPR025354">
    <property type="entry name" value="DUF4258"/>
</dbReference>
<dbReference type="AlphaFoldDB" id="A0A6M0K9X7"/>
<name>A0A6M0K9X7_9GAMM</name>
<dbReference type="Pfam" id="PF14076">
    <property type="entry name" value="DUF4258"/>
    <property type="match status" value="1"/>
</dbReference>